<gene>
    <name evidence="2" type="ORF">RB653_000523</name>
</gene>
<keyword evidence="3" id="KW-1185">Reference proteome</keyword>
<feature type="compositionally biased region" description="Low complexity" evidence="1">
    <location>
        <begin position="1"/>
        <end position="19"/>
    </location>
</feature>
<dbReference type="EMBL" id="JAVFKY010000002">
    <property type="protein sequence ID" value="KAK5580503.1"/>
    <property type="molecule type" value="Genomic_DNA"/>
</dbReference>
<protein>
    <submittedName>
        <fullName evidence="2">Uncharacterized protein</fullName>
    </submittedName>
</protein>
<dbReference type="SUPFAM" id="SSF55729">
    <property type="entry name" value="Acyl-CoA N-acyltransferases (Nat)"/>
    <property type="match status" value="1"/>
</dbReference>
<comment type="caution">
    <text evidence="2">The sequence shown here is derived from an EMBL/GenBank/DDBJ whole genome shotgun (WGS) entry which is preliminary data.</text>
</comment>
<feature type="compositionally biased region" description="Low complexity" evidence="1">
    <location>
        <begin position="28"/>
        <end position="67"/>
    </location>
</feature>
<organism evidence="2 3">
    <name type="scientific">Dictyostelium firmibasis</name>
    <dbReference type="NCBI Taxonomy" id="79012"/>
    <lineage>
        <taxon>Eukaryota</taxon>
        <taxon>Amoebozoa</taxon>
        <taxon>Evosea</taxon>
        <taxon>Eumycetozoa</taxon>
        <taxon>Dictyostelia</taxon>
        <taxon>Dictyosteliales</taxon>
        <taxon>Dictyosteliaceae</taxon>
        <taxon>Dictyostelium</taxon>
    </lineage>
</organism>
<evidence type="ECO:0000313" key="3">
    <source>
        <dbReference type="Proteomes" id="UP001344447"/>
    </source>
</evidence>
<sequence length="510" mass="59074">METYNNNVNKNSIIKNNNIGDSFVSMPNNNNNNNNNNNSNNNNSNNNSYSYNNNENKNNNGVVESSNTAASKQIAQRIKIRPYMTADKEILSNICRLPQNTDFNTLKAYSISSDYSIRRAMSQNGYMFVAEDKFDNSVIGGICIAEKKLKFNGKERIFFYSFDAIVQPKYRSYKILTKLTAHATGVYLKHWNFDPIVYSSTSTGHFGMDRYYESTGMVKFIDQIQHAWKLDIAINHSPLIYLNRNRACRIWIEKDTSFIKQKFNQYFNNYEMCPVDFEDLILNKYWKQTYFATYRCPNGKIIEASISLWDQNKVCTLVNLDGSKQNLSNYGSRNTSFSSNNSNNNNNSYYHPNHQSYYNPHKPSHLQDENQENQYQNNGNRHPINHGKLNFLQLYACYTNETPMDGGINLFHELLKFVHNDCLKHNVDYLFIGLAKTDPIEPQFPLLPGIKSLNFTLHFCMGNLDKSLREKISTRPFFQDPRDYGIVMFHSTDPNKHEPLLSNSPISSKL</sequence>
<accession>A0AAN7UFG3</accession>
<evidence type="ECO:0000313" key="2">
    <source>
        <dbReference type="EMBL" id="KAK5580503.1"/>
    </source>
</evidence>
<proteinExistence type="predicted"/>
<dbReference type="AlphaFoldDB" id="A0AAN7UFG3"/>
<feature type="region of interest" description="Disordered" evidence="1">
    <location>
        <begin position="1"/>
        <end position="68"/>
    </location>
</feature>
<name>A0AAN7UFG3_9MYCE</name>
<reference evidence="2 3" key="1">
    <citation type="submission" date="2023-11" db="EMBL/GenBank/DDBJ databases">
        <title>Dfirmibasis_genome.</title>
        <authorList>
            <person name="Edelbroek B."/>
            <person name="Kjellin J."/>
            <person name="Jerlstrom-Hultqvist J."/>
            <person name="Soderbom F."/>
        </authorList>
    </citation>
    <scope>NUCLEOTIDE SEQUENCE [LARGE SCALE GENOMIC DNA]</scope>
    <source>
        <strain evidence="2 3">TNS-C-14</strain>
    </source>
</reference>
<dbReference type="Proteomes" id="UP001344447">
    <property type="component" value="Unassembled WGS sequence"/>
</dbReference>
<dbReference type="InterPro" id="IPR016181">
    <property type="entry name" value="Acyl_CoA_acyltransferase"/>
</dbReference>
<feature type="compositionally biased region" description="Low complexity" evidence="1">
    <location>
        <begin position="332"/>
        <end position="359"/>
    </location>
</feature>
<dbReference type="Gene3D" id="3.40.630.30">
    <property type="match status" value="1"/>
</dbReference>
<feature type="region of interest" description="Disordered" evidence="1">
    <location>
        <begin position="331"/>
        <end position="382"/>
    </location>
</feature>
<evidence type="ECO:0000256" key="1">
    <source>
        <dbReference type="SAM" id="MobiDB-lite"/>
    </source>
</evidence>